<sequence length="528" mass="61430">MFLIMSAAYVDIELQSEFGQLPPSLLPLGNRRLFQHQVAMIPDGVSSYLSLPESFTLSEMDTDWLAQHNVNVLKTPDGLSLGASFVAALNLIEKTLETPLHVLFGDTLISPLPIGNDIVSVSLVEDSYNWATVNKTSTNLWLAEKSDSLTAKNQVVCGYFKFSQPRHLMRCITQNHWHFLDGLNRYQQDIGLKTIVTENWLDFGHVNTYYRSKAKFTTQRAFNELIITPDWIEKSSYKTTKIQAEANWFEQLPPKMRNYIPQFMGSYHLEDRFKYRLEYLHHTVLNELYVFSHLPSVIWQNIFHRCLEFIAQCQHYVAPNDVPYSTLEHLFGQKTAERLNEYCQSRHITLDTPWYYNKTKSSLRDLITLSEQWLPSNTHPTISVLHGDFCFSNILYDFRTNRIKTIDPRGLTHTNEQTIYGDTRYDLAKLSHSILGMYDWIIAGYYRVSITDHHIDFSLAPHSQLEDAQQLFIDMIAKRFNLSPMNLYAMQIQLFLSMLPLHDDDTTRQDALFANAFRLYEILKGYTR</sequence>
<protein>
    <submittedName>
        <fullName evidence="1">Capsular biosynthesis protein</fullName>
    </submittedName>
</protein>
<evidence type="ECO:0000313" key="2">
    <source>
        <dbReference type="Proteomes" id="UP000533429"/>
    </source>
</evidence>
<dbReference type="AlphaFoldDB" id="A0A850QIV2"/>
<dbReference type="SUPFAM" id="SSF53448">
    <property type="entry name" value="Nucleotide-diphospho-sugar transferases"/>
    <property type="match status" value="1"/>
</dbReference>
<name>A0A850QIV2_PHODD</name>
<dbReference type="InterPro" id="IPR011009">
    <property type="entry name" value="Kinase-like_dom_sf"/>
</dbReference>
<gene>
    <name evidence="1" type="ORF">HWA77_04605</name>
</gene>
<reference evidence="1 2" key="1">
    <citation type="submission" date="2020-06" db="EMBL/GenBank/DDBJ databases">
        <title>Photobacterium damselae subsp. damselae comparative genomics.</title>
        <authorList>
            <person name="Osorio C.R."/>
        </authorList>
    </citation>
    <scope>NUCLEOTIDE SEQUENCE [LARGE SCALE GENOMIC DNA]</scope>
    <source>
        <strain evidence="1 2">TW250/03</strain>
    </source>
</reference>
<comment type="caution">
    <text evidence="1">The sequence shown here is derived from an EMBL/GenBank/DDBJ whole genome shotgun (WGS) entry which is preliminary data.</text>
</comment>
<dbReference type="EMBL" id="JABXOR010000286">
    <property type="protein sequence ID" value="NVO99486.1"/>
    <property type="molecule type" value="Genomic_DNA"/>
</dbReference>
<accession>A0A850QIV2</accession>
<dbReference type="Proteomes" id="UP000533429">
    <property type="component" value="Unassembled WGS sequence"/>
</dbReference>
<proteinExistence type="predicted"/>
<evidence type="ECO:0000313" key="1">
    <source>
        <dbReference type="EMBL" id="NVO99486.1"/>
    </source>
</evidence>
<dbReference type="SUPFAM" id="SSF56112">
    <property type="entry name" value="Protein kinase-like (PK-like)"/>
    <property type="match status" value="1"/>
</dbReference>
<dbReference type="InterPro" id="IPR029044">
    <property type="entry name" value="Nucleotide-diphossugar_trans"/>
</dbReference>
<organism evidence="1 2">
    <name type="scientific">Photobacterium damselae subsp. damselae</name>
    <name type="common">Listonella damsela</name>
    <dbReference type="NCBI Taxonomy" id="85581"/>
    <lineage>
        <taxon>Bacteria</taxon>
        <taxon>Pseudomonadati</taxon>
        <taxon>Pseudomonadota</taxon>
        <taxon>Gammaproteobacteria</taxon>
        <taxon>Vibrionales</taxon>
        <taxon>Vibrionaceae</taxon>
        <taxon>Photobacterium</taxon>
    </lineage>
</organism>